<dbReference type="NCBIfam" id="NF005722">
    <property type="entry name" value="PRK07539.1-2"/>
    <property type="match status" value="1"/>
</dbReference>
<evidence type="ECO:0000256" key="1">
    <source>
        <dbReference type="ARBA" id="ARBA00010643"/>
    </source>
</evidence>
<dbReference type="GO" id="GO:0048038">
    <property type="term" value="F:quinone binding"/>
    <property type="evidence" value="ECO:0007669"/>
    <property type="project" value="UniProtKB-KW"/>
</dbReference>
<evidence type="ECO:0000256" key="10">
    <source>
        <dbReference type="ARBA" id="ARBA00032788"/>
    </source>
</evidence>
<evidence type="ECO:0000313" key="15">
    <source>
        <dbReference type="Proteomes" id="UP000242301"/>
    </source>
</evidence>
<dbReference type="EMBL" id="CVRF01000003">
    <property type="protein sequence ID" value="CRK85890.1"/>
    <property type="molecule type" value="Genomic_DNA"/>
</dbReference>
<evidence type="ECO:0000256" key="6">
    <source>
        <dbReference type="ARBA" id="ARBA00023004"/>
    </source>
</evidence>
<evidence type="ECO:0000256" key="12">
    <source>
        <dbReference type="ARBA" id="ARBA00047712"/>
    </source>
</evidence>
<dbReference type="InterPro" id="IPR002023">
    <property type="entry name" value="NuoE-like"/>
</dbReference>
<dbReference type="PANTHER" id="PTHR10371:SF3">
    <property type="entry name" value="NADH DEHYDROGENASE [UBIQUINONE] FLAVOPROTEIN 2, MITOCHONDRIAL"/>
    <property type="match status" value="1"/>
</dbReference>
<feature type="binding site" evidence="13">
    <location>
        <position position="89"/>
    </location>
    <ligand>
        <name>[2Fe-2S] cluster</name>
        <dbReference type="ChEBI" id="CHEBI:190135"/>
    </ligand>
</feature>
<feature type="binding site" evidence="13">
    <location>
        <position position="134"/>
    </location>
    <ligand>
        <name>[2Fe-2S] cluster</name>
        <dbReference type="ChEBI" id="CHEBI:190135"/>
    </ligand>
</feature>
<evidence type="ECO:0000256" key="13">
    <source>
        <dbReference type="PIRSR" id="PIRSR000216-1"/>
    </source>
</evidence>
<dbReference type="InterPro" id="IPR036249">
    <property type="entry name" value="Thioredoxin-like_sf"/>
</dbReference>
<keyword evidence="6 13" id="KW-0408">Iron</keyword>
<dbReference type="Proteomes" id="UP000242301">
    <property type="component" value="Unassembled WGS sequence"/>
</dbReference>
<comment type="subunit">
    <text evidence="8">Composed of 13 different subunits. Subunits NuoCD, E, F, and G constitute the peripheral sector of the complex.</text>
</comment>
<dbReference type="NCBIfam" id="TIGR01958">
    <property type="entry name" value="nuoE_fam"/>
    <property type="match status" value="1"/>
</dbReference>
<evidence type="ECO:0000256" key="11">
    <source>
        <dbReference type="ARBA" id="ARBA00034078"/>
    </source>
</evidence>
<dbReference type="Pfam" id="PF01257">
    <property type="entry name" value="2Fe-2S_thioredx"/>
    <property type="match status" value="1"/>
</dbReference>
<dbReference type="GO" id="GO:0003954">
    <property type="term" value="F:NADH dehydrogenase activity"/>
    <property type="evidence" value="ECO:0007669"/>
    <property type="project" value="TreeGrafter"/>
</dbReference>
<keyword evidence="4" id="KW-0874">Quinone</keyword>
<dbReference type="GO" id="GO:0046872">
    <property type="term" value="F:metal ion binding"/>
    <property type="evidence" value="ECO:0007669"/>
    <property type="project" value="UniProtKB-KW"/>
</dbReference>
<evidence type="ECO:0000256" key="7">
    <source>
        <dbReference type="ARBA" id="ARBA00023014"/>
    </source>
</evidence>
<keyword evidence="15" id="KW-1185">Reference proteome</keyword>
<keyword evidence="7 13" id="KW-0411">Iron-sulfur</keyword>
<dbReference type="PANTHER" id="PTHR10371">
    <property type="entry name" value="NADH DEHYDROGENASE UBIQUINONE FLAVOPROTEIN 2, MITOCHONDRIAL"/>
    <property type="match status" value="1"/>
</dbReference>
<dbReference type="Gene3D" id="1.10.10.1590">
    <property type="entry name" value="NADH-quinone oxidoreductase subunit E"/>
    <property type="match status" value="1"/>
</dbReference>
<evidence type="ECO:0000256" key="4">
    <source>
        <dbReference type="ARBA" id="ARBA00022719"/>
    </source>
</evidence>
<evidence type="ECO:0000256" key="8">
    <source>
        <dbReference type="ARBA" id="ARBA00026021"/>
    </source>
</evidence>
<dbReference type="PIRSF" id="PIRSF000216">
    <property type="entry name" value="NADH_DH_24kDa"/>
    <property type="match status" value="1"/>
</dbReference>
<protein>
    <recommendedName>
        <fullName evidence="2">NADH-quinone oxidoreductase subunit E</fullName>
    </recommendedName>
    <alternativeName>
        <fullName evidence="9">NADH dehydrogenase I subunit E</fullName>
    </alternativeName>
    <alternativeName>
        <fullName evidence="10">NDH-1 subunit E</fullName>
    </alternativeName>
</protein>
<dbReference type="AlphaFoldDB" id="A0A0M6W7Z4"/>
<reference evidence="15" key="1">
    <citation type="submission" date="2015-05" db="EMBL/GenBank/DDBJ databases">
        <authorList>
            <person name="Manzano-Marin A."/>
        </authorList>
    </citation>
    <scope>NUCLEOTIDE SEQUENCE [LARGE SCALE GENOMIC DNA]</scope>
    <source>
        <strain evidence="15">officinalis</strain>
    </source>
</reference>
<sequence length="163" mass="18764">MNQQKNSCTILTDIELEEIEKEKHCYENQQAALIGTLKILQKKRGWIEDNIIFAVAKILKIPVSEVEGVSTFYSQIFRKPVGKHIIRYCDSIVCFITGYKNVEFEIINQLKITPGQTTADNRFTLLHICCLGNCDKGPTIMIDDDIYNYVDSHDVKRILELYS</sequence>
<keyword evidence="5 13" id="KW-0479">Metal-binding</keyword>
<keyword evidence="3 13" id="KW-0001">2Fe-2S</keyword>
<evidence type="ECO:0000256" key="2">
    <source>
        <dbReference type="ARBA" id="ARBA00019898"/>
    </source>
</evidence>
<dbReference type="FunFam" id="3.40.30.10:FF:000015">
    <property type="entry name" value="NADH-quinone oxidoreductase subunit E"/>
    <property type="match status" value="1"/>
</dbReference>
<organism evidence="14 15">
    <name type="scientific">Candidatus Providencia siddallii</name>
    <dbReference type="NCBI Taxonomy" id="1715285"/>
    <lineage>
        <taxon>Bacteria</taxon>
        <taxon>Pseudomonadati</taxon>
        <taxon>Pseudomonadota</taxon>
        <taxon>Gammaproteobacteria</taxon>
        <taxon>Enterobacterales</taxon>
        <taxon>Morganellaceae</taxon>
        <taxon>Providencia</taxon>
    </lineage>
</organism>
<dbReference type="CDD" id="cd03064">
    <property type="entry name" value="TRX_Fd_NuoE"/>
    <property type="match status" value="1"/>
</dbReference>
<evidence type="ECO:0000256" key="5">
    <source>
        <dbReference type="ARBA" id="ARBA00022723"/>
    </source>
</evidence>
<dbReference type="InterPro" id="IPR041921">
    <property type="entry name" value="NuoE_N"/>
</dbReference>
<dbReference type="FunFam" id="1.10.10.1590:FF:000001">
    <property type="entry name" value="NADH-quinone oxidoreductase subunit E"/>
    <property type="match status" value="1"/>
</dbReference>
<name>A0A0M6W7Z4_9GAMM</name>
<keyword evidence="14" id="KW-0560">Oxidoreductase</keyword>
<proteinExistence type="inferred from homology"/>
<dbReference type="SUPFAM" id="SSF52833">
    <property type="entry name" value="Thioredoxin-like"/>
    <property type="match status" value="1"/>
</dbReference>
<evidence type="ECO:0000313" key="14">
    <source>
        <dbReference type="EMBL" id="CRK85890.1"/>
    </source>
</evidence>
<comment type="catalytic activity">
    <reaction evidence="12">
        <text>a quinone + NADH + 5 H(+)(in) = a quinol + NAD(+) + 4 H(+)(out)</text>
        <dbReference type="Rhea" id="RHEA:57888"/>
        <dbReference type="ChEBI" id="CHEBI:15378"/>
        <dbReference type="ChEBI" id="CHEBI:24646"/>
        <dbReference type="ChEBI" id="CHEBI:57540"/>
        <dbReference type="ChEBI" id="CHEBI:57945"/>
        <dbReference type="ChEBI" id="CHEBI:132124"/>
    </reaction>
</comment>
<evidence type="ECO:0000256" key="3">
    <source>
        <dbReference type="ARBA" id="ARBA00022714"/>
    </source>
</evidence>
<evidence type="ECO:0000256" key="9">
    <source>
        <dbReference type="ARBA" id="ARBA00031580"/>
    </source>
</evidence>
<accession>A0A0M6W7Z4</accession>
<dbReference type="InterPro" id="IPR042128">
    <property type="entry name" value="NuoE_dom"/>
</dbReference>
<dbReference type="Gene3D" id="3.40.30.10">
    <property type="entry name" value="Glutaredoxin"/>
    <property type="match status" value="1"/>
</dbReference>
<dbReference type="PROSITE" id="PS01099">
    <property type="entry name" value="COMPLEX1_24K"/>
    <property type="match status" value="1"/>
</dbReference>
<dbReference type="STRING" id="1715285.SOFFGTOCOR_0482"/>
<comment type="cofactor">
    <cofactor evidence="11">
        <name>[2Fe-2S] cluster</name>
        <dbReference type="ChEBI" id="CHEBI:190135"/>
    </cofactor>
</comment>
<feature type="binding site" evidence="13">
    <location>
        <position position="130"/>
    </location>
    <ligand>
        <name>[2Fe-2S] cluster</name>
        <dbReference type="ChEBI" id="CHEBI:190135"/>
    </ligand>
</feature>
<gene>
    <name evidence="14" type="primary">nuoE</name>
    <name evidence="14" type="ORF">SOFFGTOCOR_0482</name>
</gene>
<dbReference type="GO" id="GO:0051537">
    <property type="term" value="F:2 iron, 2 sulfur cluster binding"/>
    <property type="evidence" value="ECO:0007669"/>
    <property type="project" value="UniProtKB-KW"/>
</dbReference>
<feature type="binding site" evidence="13">
    <location>
        <position position="94"/>
    </location>
    <ligand>
        <name>[2Fe-2S] cluster</name>
        <dbReference type="ChEBI" id="CHEBI:190135"/>
    </ligand>
</feature>
<comment type="similarity">
    <text evidence="1">Belongs to the complex I 24 kDa subunit family.</text>
</comment>
<comment type="cofactor">
    <cofactor evidence="13">
        <name>[2Fe-2S] cluster</name>
        <dbReference type="ChEBI" id="CHEBI:190135"/>
    </cofactor>
    <text evidence="13">Binds 1 [2Fe-2S] cluster.</text>
</comment>